<dbReference type="InterPro" id="IPR000055">
    <property type="entry name" value="Restrct_endonuc_typeI_TRD"/>
</dbReference>
<evidence type="ECO:0000256" key="1">
    <source>
        <dbReference type="ARBA" id="ARBA00010923"/>
    </source>
</evidence>
<dbReference type="Proteomes" id="UP000294480">
    <property type="component" value="Unassembled WGS sequence"/>
</dbReference>
<comment type="caution">
    <text evidence="5">The sequence shown here is derived from an EMBL/GenBank/DDBJ whole genome shotgun (WGS) entry which is preliminary data.</text>
</comment>
<dbReference type="SUPFAM" id="SSF116734">
    <property type="entry name" value="DNA methylase specificity domain"/>
    <property type="match status" value="2"/>
</dbReference>
<feature type="domain" description="Type I restriction modification DNA specificity" evidence="4">
    <location>
        <begin position="203"/>
        <end position="377"/>
    </location>
</feature>
<keyword evidence="2" id="KW-0680">Restriction system</keyword>
<dbReference type="InterPro" id="IPR052021">
    <property type="entry name" value="Type-I_RS_S_subunit"/>
</dbReference>
<dbReference type="Gene3D" id="3.90.220.20">
    <property type="entry name" value="DNA methylase specificity domains"/>
    <property type="match status" value="2"/>
</dbReference>
<gene>
    <name evidence="5" type="ORF">DFR44_11820</name>
</gene>
<dbReference type="CDD" id="cd17287">
    <property type="entry name" value="RMtype1_S_EcoN10ORF171P_TRD2-CR2_like"/>
    <property type="match status" value="1"/>
</dbReference>
<keyword evidence="3" id="KW-0238">DNA-binding</keyword>
<reference evidence="5 6" key="1">
    <citation type="submission" date="2019-03" db="EMBL/GenBank/DDBJ databases">
        <title>Genomic Encyclopedia of Type Strains, Phase IV (KMG-IV): sequencing the most valuable type-strain genomes for metagenomic binning, comparative biology and taxonomic classification.</title>
        <authorList>
            <person name="Goeker M."/>
        </authorList>
    </citation>
    <scope>NUCLEOTIDE SEQUENCE [LARGE SCALE GENOMIC DNA]</scope>
    <source>
        <strain evidence="5 6">DSM 102852</strain>
    </source>
</reference>
<dbReference type="RefSeq" id="WP_246012090.1">
    <property type="nucleotide sequence ID" value="NZ_SNZE01000018.1"/>
</dbReference>
<keyword evidence="6" id="KW-1185">Reference proteome</keyword>
<dbReference type="Pfam" id="PF01420">
    <property type="entry name" value="Methylase_S"/>
    <property type="match status" value="2"/>
</dbReference>
<evidence type="ECO:0000313" key="5">
    <source>
        <dbReference type="EMBL" id="TDR30673.1"/>
    </source>
</evidence>
<evidence type="ECO:0000259" key="4">
    <source>
        <dbReference type="Pfam" id="PF01420"/>
    </source>
</evidence>
<comment type="similarity">
    <text evidence="1">Belongs to the type-I restriction system S methylase family.</text>
</comment>
<accession>A0A4R6Y2D8</accession>
<sequence>MNTKLTPRLRFPEFRDAGEWEVKFLGEISKISTGSSNREDSTSASGAYTFFDRSQEIRTSDIYLFDGEAVIVAGEGQEFIPKYFCGKFDLHQRTYAIMDFQLSFGLYLFYYIYQFRAYFLKQAVGSTVKSLRLPMFQKMAIALPSLNEQQKIADCLSSLDELITAQTQKIEALKLHKKGLMQKLFPAEGKTVPELRFPEFHGTWDAYTLKDIAQITSGGTPNRAEPDFWNGSIPWVTTSLIDFNTIDNAEEFITVEGLSNSSARLFPKNTLLMAMYGQGKTRGKVALLGIEATTNQACAAIMLNKEVDVGFVFQNLASRYDEIRKLSNEGGQENLSAGLIKMIKLTLPSIAEQQKIADCLSSLDDLITAQVQKIEALKLHKKGLMQGLFPNDEVTL</sequence>
<evidence type="ECO:0000256" key="2">
    <source>
        <dbReference type="ARBA" id="ARBA00022747"/>
    </source>
</evidence>
<organism evidence="5 6">
    <name type="scientific">Hydromonas duriensis</name>
    <dbReference type="NCBI Taxonomy" id="1527608"/>
    <lineage>
        <taxon>Bacteria</taxon>
        <taxon>Pseudomonadati</taxon>
        <taxon>Pseudomonadota</taxon>
        <taxon>Betaproteobacteria</taxon>
        <taxon>Burkholderiales</taxon>
        <taxon>Burkholderiaceae</taxon>
        <taxon>Hydromonas</taxon>
    </lineage>
</organism>
<dbReference type="AlphaFoldDB" id="A0A4R6Y2D8"/>
<dbReference type="PANTHER" id="PTHR30408">
    <property type="entry name" value="TYPE-1 RESTRICTION ENZYME ECOKI SPECIFICITY PROTEIN"/>
    <property type="match status" value="1"/>
</dbReference>
<protein>
    <submittedName>
        <fullName evidence="5">Type I restriction enzyme S subunit</fullName>
    </submittedName>
</protein>
<dbReference type="EMBL" id="SNZE01000018">
    <property type="protein sequence ID" value="TDR30673.1"/>
    <property type="molecule type" value="Genomic_DNA"/>
</dbReference>
<evidence type="ECO:0000313" key="6">
    <source>
        <dbReference type="Proteomes" id="UP000294480"/>
    </source>
</evidence>
<name>A0A4R6Y2D8_9BURK</name>
<dbReference type="Gene3D" id="1.10.287.1120">
    <property type="entry name" value="Bipartite methylase S protein"/>
    <property type="match status" value="2"/>
</dbReference>
<evidence type="ECO:0000256" key="3">
    <source>
        <dbReference type="ARBA" id="ARBA00023125"/>
    </source>
</evidence>
<feature type="domain" description="Type I restriction modification DNA specificity" evidence="4">
    <location>
        <begin position="19"/>
        <end position="174"/>
    </location>
</feature>
<dbReference type="InterPro" id="IPR044946">
    <property type="entry name" value="Restrct_endonuc_typeI_TRD_sf"/>
</dbReference>
<proteinExistence type="inferred from homology"/>
<dbReference type="GO" id="GO:0009307">
    <property type="term" value="P:DNA restriction-modification system"/>
    <property type="evidence" value="ECO:0007669"/>
    <property type="project" value="UniProtKB-KW"/>
</dbReference>
<dbReference type="PANTHER" id="PTHR30408:SF12">
    <property type="entry name" value="TYPE I RESTRICTION ENZYME MJAVIII SPECIFICITY SUBUNIT"/>
    <property type="match status" value="1"/>
</dbReference>
<dbReference type="GO" id="GO:0003677">
    <property type="term" value="F:DNA binding"/>
    <property type="evidence" value="ECO:0007669"/>
    <property type="project" value="UniProtKB-KW"/>
</dbReference>